<organism evidence="2 3">
    <name type="scientific">Cucumis sativus</name>
    <name type="common">Cucumber</name>
    <dbReference type="NCBI Taxonomy" id="3659"/>
    <lineage>
        <taxon>Eukaryota</taxon>
        <taxon>Viridiplantae</taxon>
        <taxon>Streptophyta</taxon>
        <taxon>Embryophyta</taxon>
        <taxon>Tracheophyta</taxon>
        <taxon>Spermatophyta</taxon>
        <taxon>Magnoliopsida</taxon>
        <taxon>eudicotyledons</taxon>
        <taxon>Gunneridae</taxon>
        <taxon>Pentapetalae</taxon>
        <taxon>rosids</taxon>
        <taxon>fabids</taxon>
        <taxon>Cucurbitales</taxon>
        <taxon>Cucurbitaceae</taxon>
        <taxon>Benincaseae</taxon>
        <taxon>Cucumis</taxon>
    </lineage>
</organism>
<accession>A0A0A0KHL9</accession>
<reference evidence="2 3" key="3">
    <citation type="journal article" date="2010" name="BMC Genomics">
        <title>Transcriptome sequencing and comparative analysis of cucumber flowers with different sex types.</title>
        <authorList>
            <person name="Guo S."/>
            <person name="Zheng Y."/>
            <person name="Joung J.G."/>
            <person name="Liu S."/>
            <person name="Zhang Z."/>
            <person name="Crasta O.R."/>
            <person name="Sobral B.W."/>
            <person name="Xu Y."/>
            <person name="Huang S."/>
            <person name="Fei Z."/>
        </authorList>
    </citation>
    <scope>NUCLEOTIDE SEQUENCE [LARGE SCALE GENOMIC DNA]</scope>
    <source>
        <strain evidence="3">cv. 9930</strain>
    </source>
</reference>
<evidence type="ECO:0000313" key="2">
    <source>
        <dbReference type="EMBL" id="KGN48319.1"/>
    </source>
</evidence>
<reference evidence="2 3" key="1">
    <citation type="journal article" date="2009" name="Nat. Genet.">
        <title>The genome of the cucumber, Cucumis sativus L.</title>
        <authorList>
            <person name="Huang S."/>
            <person name="Li R."/>
            <person name="Zhang Z."/>
            <person name="Li L."/>
            <person name="Gu X."/>
            <person name="Fan W."/>
            <person name="Lucas W.J."/>
            <person name="Wang X."/>
            <person name="Xie B."/>
            <person name="Ni P."/>
            <person name="Ren Y."/>
            <person name="Zhu H."/>
            <person name="Li J."/>
            <person name="Lin K."/>
            <person name="Jin W."/>
            <person name="Fei Z."/>
            <person name="Li G."/>
            <person name="Staub J."/>
            <person name="Kilian A."/>
            <person name="van der Vossen E.A."/>
            <person name="Wu Y."/>
            <person name="Guo J."/>
            <person name="He J."/>
            <person name="Jia Z."/>
            <person name="Ren Y."/>
            <person name="Tian G."/>
            <person name="Lu Y."/>
            <person name="Ruan J."/>
            <person name="Qian W."/>
            <person name="Wang M."/>
            <person name="Huang Q."/>
            <person name="Li B."/>
            <person name="Xuan Z."/>
            <person name="Cao J."/>
            <person name="Asan"/>
            <person name="Wu Z."/>
            <person name="Zhang J."/>
            <person name="Cai Q."/>
            <person name="Bai Y."/>
            <person name="Zhao B."/>
            <person name="Han Y."/>
            <person name="Li Y."/>
            <person name="Li X."/>
            <person name="Wang S."/>
            <person name="Shi Q."/>
            <person name="Liu S."/>
            <person name="Cho W.K."/>
            <person name="Kim J.Y."/>
            <person name="Xu Y."/>
            <person name="Heller-Uszynska K."/>
            <person name="Miao H."/>
            <person name="Cheng Z."/>
            <person name="Zhang S."/>
            <person name="Wu J."/>
            <person name="Yang Y."/>
            <person name="Kang H."/>
            <person name="Li M."/>
            <person name="Liang H."/>
            <person name="Ren X."/>
            <person name="Shi Z."/>
            <person name="Wen M."/>
            <person name="Jian M."/>
            <person name="Yang H."/>
            <person name="Zhang G."/>
            <person name="Yang Z."/>
            <person name="Chen R."/>
            <person name="Liu S."/>
            <person name="Li J."/>
            <person name="Ma L."/>
            <person name="Liu H."/>
            <person name="Zhou Y."/>
            <person name="Zhao J."/>
            <person name="Fang X."/>
            <person name="Li G."/>
            <person name="Fang L."/>
            <person name="Li Y."/>
            <person name="Liu D."/>
            <person name="Zheng H."/>
            <person name="Zhang Y."/>
            <person name="Qin N."/>
            <person name="Li Z."/>
            <person name="Yang G."/>
            <person name="Yang S."/>
            <person name="Bolund L."/>
            <person name="Kristiansen K."/>
            <person name="Zheng H."/>
            <person name="Li S."/>
            <person name="Zhang X."/>
            <person name="Yang H."/>
            <person name="Wang J."/>
            <person name="Sun R."/>
            <person name="Zhang B."/>
            <person name="Jiang S."/>
            <person name="Wang J."/>
            <person name="Du Y."/>
            <person name="Li S."/>
        </authorList>
    </citation>
    <scope>NUCLEOTIDE SEQUENCE [LARGE SCALE GENOMIC DNA]</scope>
    <source>
        <strain evidence="3">cv. 9930</strain>
    </source>
</reference>
<reference evidence="2 3" key="2">
    <citation type="journal article" date="2009" name="PLoS ONE">
        <title>An integrated genetic and cytogenetic map of the cucumber genome.</title>
        <authorList>
            <person name="Ren Y."/>
            <person name="Zhang Z."/>
            <person name="Liu J."/>
            <person name="Staub J.E."/>
            <person name="Han Y."/>
            <person name="Cheng Z."/>
            <person name="Li X."/>
            <person name="Lu J."/>
            <person name="Miao H."/>
            <person name="Kang H."/>
            <person name="Xie B."/>
            <person name="Gu X."/>
            <person name="Wang X."/>
            <person name="Du Y."/>
            <person name="Jin W."/>
            <person name="Huang S."/>
        </authorList>
    </citation>
    <scope>NUCLEOTIDE SEQUENCE [LARGE SCALE GENOMIC DNA]</scope>
    <source>
        <strain evidence="3">cv. 9930</strain>
    </source>
</reference>
<feature type="compositionally biased region" description="Basic and acidic residues" evidence="1">
    <location>
        <begin position="119"/>
        <end position="135"/>
    </location>
</feature>
<feature type="region of interest" description="Disordered" evidence="1">
    <location>
        <begin position="61"/>
        <end position="80"/>
    </location>
</feature>
<feature type="compositionally biased region" description="Polar residues" evidence="1">
    <location>
        <begin position="65"/>
        <end position="80"/>
    </location>
</feature>
<reference evidence="2 3" key="4">
    <citation type="journal article" date="2011" name="BMC Genomics">
        <title>RNA-Seq improves annotation of protein-coding genes in the cucumber genome.</title>
        <authorList>
            <person name="Li Z."/>
            <person name="Zhang Z."/>
            <person name="Yan P."/>
            <person name="Huang S."/>
            <person name="Fei Z."/>
            <person name="Lin K."/>
        </authorList>
    </citation>
    <scope>NUCLEOTIDE SEQUENCE [LARGE SCALE GENOMIC DNA]</scope>
    <source>
        <strain evidence="3">cv. 9930</strain>
    </source>
</reference>
<dbReference type="Proteomes" id="UP000029981">
    <property type="component" value="Chromosome 6"/>
</dbReference>
<dbReference type="EMBL" id="CM002927">
    <property type="protein sequence ID" value="KGN48319.1"/>
    <property type="molecule type" value="Genomic_DNA"/>
</dbReference>
<dbReference type="Gramene" id="KGN48319">
    <property type="protein sequence ID" value="KGN48319"/>
    <property type="gene ID" value="Csa_6G476100"/>
</dbReference>
<sequence>MKCLYKAHVPTPPTEILDNEDVDFFIGENLVDDHGRRTPLCITIKRRESLNQEKEVHYPVPFDSGSVSNQTSGFAPTAQNSQFPPFLALTEIEEQNTTAISCGPQADMNCDDEMQNADQHQHDNCNDNRVPDNEKRHPRICNT</sequence>
<protein>
    <submittedName>
        <fullName evidence="2">Uncharacterized protein</fullName>
    </submittedName>
</protein>
<evidence type="ECO:0000256" key="1">
    <source>
        <dbReference type="SAM" id="MobiDB-lite"/>
    </source>
</evidence>
<keyword evidence="3" id="KW-1185">Reference proteome</keyword>
<gene>
    <name evidence="2" type="ORF">Csa_6G476100</name>
</gene>
<name>A0A0A0KHL9_CUCSA</name>
<evidence type="ECO:0000313" key="3">
    <source>
        <dbReference type="Proteomes" id="UP000029981"/>
    </source>
</evidence>
<feature type="region of interest" description="Disordered" evidence="1">
    <location>
        <begin position="110"/>
        <end position="143"/>
    </location>
</feature>
<dbReference type="AlphaFoldDB" id="A0A0A0KHL9"/>
<proteinExistence type="predicted"/>